<dbReference type="VEuPathDB" id="PlasmoDB:PRELSG_1122400"/>
<keyword evidence="1" id="KW-0175">Coiled coil</keyword>
<feature type="coiled-coil region" evidence="1">
    <location>
        <begin position="84"/>
        <end position="111"/>
    </location>
</feature>
<dbReference type="OrthoDB" id="377101at2759"/>
<dbReference type="EMBL" id="LN835306">
    <property type="protein sequence ID" value="CRH00879.1"/>
    <property type="molecule type" value="Genomic_DNA"/>
</dbReference>
<evidence type="ECO:0000256" key="1">
    <source>
        <dbReference type="SAM" id="Coils"/>
    </source>
</evidence>
<name>A0A1J1H7F5_PLARL</name>
<evidence type="ECO:0000313" key="2">
    <source>
        <dbReference type="EMBL" id="CRH00879.1"/>
    </source>
</evidence>
<dbReference type="KEGG" id="prel:PRELSG_1122400"/>
<protein>
    <submittedName>
        <fullName evidence="2">Uncharacterized protein</fullName>
    </submittedName>
</protein>
<dbReference type="RefSeq" id="XP_028533881.1">
    <property type="nucleotide sequence ID" value="XM_028677498.1"/>
</dbReference>
<proteinExistence type="predicted"/>
<keyword evidence="3" id="KW-1185">Reference proteome</keyword>
<dbReference type="OMA" id="ICEYFAY"/>
<dbReference type="Proteomes" id="UP000220158">
    <property type="component" value="Chromosome 11"/>
</dbReference>
<feature type="coiled-coil region" evidence="1">
    <location>
        <begin position="228"/>
        <end position="255"/>
    </location>
</feature>
<reference evidence="2 3" key="1">
    <citation type="submission" date="2015-04" db="EMBL/GenBank/DDBJ databases">
        <authorList>
            <consortium name="Pathogen Informatics"/>
        </authorList>
    </citation>
    <scope>NUCLEOTIDE SEQUENCE [LARGE SCALE GENOMIC DNA]</scope>
    <source>
        <strain evidence="2 3">SGS1</strain>
    </source>
</reference>
<evidence type="ECO:0000313" key="3">
    <source>
        <dbReference type="Proteomes" id="UP000220158"/>
    </source>
</evidence>
<sequence>MKAGYTTVVNKIEKKISKKNERYSNTTNFFFKKKNGKNNFFTERFKPKINEKKGKNICNLNSQNNKDNSQEIINRSKRANNDVNQEEINSKSKLKEKINNKEKKIKNIKFNFDKQIKKTVPSELYFEGNSNELQNILYEDPIGKYESFPKNEIDINENLLSDNYNEKNEIESLNKKIKNISGSFKSENTHEFDSYEKFFEINNKAKYELSEHVKTLISDKNDFDIHFKKEKEIINDNQEDEYQSLNKLKTLYEDTRASTKYFLTKMLNSRIYIEKNIPLYDNILNKNTESFFKKLNIFNEEEKVDSCEQGNDFIDNICEYFTYLMSLTLIRL</sequence>
<dbReference type="AlphaFoldDB" id="A0A1J1H7F5"/>
<dbReference type="GeneID" id="39737003"/>
<accession>A0A1J1H7F5</accession>
<organism evidence="2 3">
    <name type="scientific">Plasmodium relictum</name>
    <dbReference type="NCBI Taxonomy" id="85471"/>
    <lineage>
        <taxon>Eukaryota</taxon>
        <taxon>Sar</taxon>
        <taxon>Alveolata</taxon>
        <taxon>Apicomplexa</taxon>
        <taxon>Aconoidasida</taxon>
        <taxon>Haemosporida</taxon>
        <taxon>Plasmodiidae</taxon>
        <taxon>Plasmodium</taxon>
        <taxon>Plasmodium (Haemamoeba)</taxon>
    </lineage>
</organism>
<gene>
    <name evidence="2" type="ORF">PRELSG_1122400</name>
</gene>